<sequence>MSSPKLTESPGLNEFQESLQGDTFIVSDKQIISRENIDELKQSDIESCEQKIEDESIDYMQEEEFLCDDLDDFETDMQDIDGEQYLEEQALESYFYSLKKRVLTILYKNYQTKQLQKQSLHQILLRFQAKNYFLQWNELSLQISKETQLQENNIQNGQEIMLSKNSFDQQKGYMSTNMEEFQTDCYNHQQKETDCLSNTYKNKQEVENVQKTKENSESFKIETQNESQRSSKIDKTEYNYEDFQNSNMKSFDQINEKIFFGNQSEDINALKDENQVFEQKEFEIKTQSANQINQFYIDDVQFIDQEQFDERVDGSSNYSSINCGSSQNKENGQHKTQTYQHLNVFQQKSENQKNQNTEQSSTDRSERNVVQKSYIQNTACNSQYLRKDDQQSKVLNTEHQSQFVYKDQATQKVILEQAQPNTTIYQPKQNNQNELQVEQSIYDERSFDTLSTQKLSQSGIQNKFSNNKESDKTHICQPQKNQDFIDSYRKQSSVKLYNLTIGNNFNTLNNTQILRDNEIQERVQDQQIDQNIIQIAQPTFQNFINQKEEAKKQLNKNQSAHLAQQHSVSTNEIETDILNFEKSLLNPQILKDEGQSKSQTEYENSLNQQQSCQISERNKQINIDLRQLKSLEDEDQLAFEKENYFTHRKNDNDHDKRLSQIEAFSISKNIELTPVQQQMILSSHRNNIKSHNTQSISQELEEEQEQAVDDLAHEVAFYIFGKKLFKKLRLAYKTTRTLDRPQSSRCVRHLTQYSSNEQLRIQQVKIETMRKCFDMLKQLKDINKKKKEIQQRLFNYYEVRYIRRPLKIWYQNNKIWLAQKVSFTIISQTMLKLQICEAFKKIKKYSLNKKREDTINNLLKYYERAPSPYLSKSTTLEKKIQTINKTSQNQNEKGLSQIEQNKSQLNSKKHFQSFEELDKENNSILCNMNTHSSQVEDPFVYSRKDSKNLSMNNVTSSNKRLYQHCQKNEEILKNQPNQNSNSSYPIQLKQEIQATTAATNIYQKKQADESQYQKQPNLNFSIQNKNQQQSEQFSTEGEQNLQICKKVRNLRNYQSIQIYEYGINNSTEASDHDLNNYNSKVSLFELNTKTKNSISQNTDISGIISDKSSMVYNCSRNAPFNSGQSCIPTSAKSNHQNLLKTNEEVVNTHKEGNLKNLDYKFEQEISTSKFNKQYEEPPDQNSSLKNSFIFENKNNLKSTFSQINQIYSKNEIQSDRQKSQNYLFDQNTNCMTQKPTLLHKGSSKQFENRALSQRNNLNDLNIQQEATDFICNQKSKFQEIYQPPPHQNESYQKINLTPKRNQQNYNFSNIQNVNSQNQSNSNTIKNQNAFTFTHSQIKNSLSVSTQQTNYEERDKFQINSKEYQQQLLSNITNNSSYQLKEAGKIKKNSFNKSFIEDKEQLDQIDSQELNIKIQTNQKQNQISANTFDRNTLSNRGKHSYSFSQNLNSFSNQDNYTISNKPSNLNNDSNGLISFVNRNRSSSRINQQLEQQAEAFNSKKLNSSRNLQNNLTEKQNQSCNDQMLCSSKIDGQNLFLKYQQGQNNQNVHEIQQFKIQHDRQINNNPLKPPLQHYQQKTDRSSDSMTVEIKPQNQLNIQQQVNKMAKIEQNIHHKSQNFQKDSKNGDLNTLNSSFRSNSKTNYNPHFIESNQIVTLKQKVDITPQRRVQQDESCNQINLSLHQNKESEQYKTTIKYSAYQNQPDDQVNQQEFQHLETIHYNLPQNYLSHLKNKQFSQRIQETAKQIEIGKLPITQQKQEKINQLQQYQYFKQIQQQKSQQQQQYSNKQLSNSSSVNNSFSRNAQKQQNQKNSNKNDSINASQERSKKKDLTGVGQSIQNILYFEAKIRSKRLARSQERSKNDSIELCKKLENLEQYIEQINFELKQEKEKKSLLLEENAQLINQQEQY</sequence>
<feature type="region of interest" description="Disordered" evidence="2">
    <location>
        <begin position="311"/>
        <end position="334"/>
    </location>
</feature>
<evidence type="ECO:0000256" key="1">
    <source>
        <dbReference type="SAM" id="Coils"/>
    </source>
</evidence>
<gene>
    <name evidence="3" type="ORF">TTHERM_00375180</name>
</gene>
<reference evidence="4" key="1">
    <citation type="journal article" date="2006" name="PLoS Biol.">
        <title>Macronuclear genome sequence of the ciliate Tetrahymena thermophila, a model eukaryote.</title>
        <authorList>
            <person name="Eisen J.A."/>
            <person name="Coyne R.S."/>
            <person name="Wu M."/>
            <person name="Wu D."/>
            <person name="Thiagarajan M."/>
            <person name="Wortman J.R."/>
            <person name="Badger J.H."/>
            <person name="Ren Q."/>
            <person name="Amedeo P."/>
            <person name="Jones K.M."/>
            <person name="Tallon L.J."/>
            <person name="Delcher A.L."/>
            <person name="Salzberg S.L."/>
            <person name="Silva J.C."/>
            <person name="Haas B.J."/>
            <person name="Majoros W.H."/>
            <person name="Farzad M."/>
            <person name="Carlton J.M."/>
            <person name="Smith R.K. Jr."/>
            <person name="Garg J."/>
            <person name="Pearlman R.E."/>
            <person name="Karrer K.M."/>
            <person name="Sun L."/>
            <person name="Manning G."/>
            <person name="Elde N.C."/>
            <person name="Turkewitz A.P."/>
            <person name="Asai D.J."/>
            <person name="Wilkes D.E."/>
            <person name="Wang Y."/>
            <person name="Cai H."/>
            <person name="Collins K."/>
            <person name="Stewart B.A."/>
            <person name="Lee S.R."/>
            <person name="Wilamowska K."/>
            <person name="Weinberg Z."/>
            <person name="Ruzzo W.L."/>
            <person name="Wloga D."/>
            <person name="Gaertig J."/>
            <person name="Frankel J."/>
            <person name="Tsao C.-C."/>
            <person name="Gorovsky M.A."/>
            <person name="Keeling P.J."/>
            <person name="Waller R.F."/>
            <person name="Patron N.J."/>
            <person name="Cherry J.M."/>
            <person name="Stover N.A."/>
            <person name="Krieger C.J."/>
            <person name="del Toro C."/>
            <person name="Ryder H.F."/>
            <person name="Williamson S.C."/>
            <person name="Barbeau R.A."/>
            <person name="Hamilton E.P."/>
            <person name="Orias E."/>
        </authorList>
    </citation>
    <scope>NUCLEOTIDE SEQUENCE [LARGE SCALE GENOMIC DNA]</scope>
    <source>
        <strain evidence="4">SB210</strain>
    </source>
</reference>
<feature type="region of interest" description="Disordered" evidence="2">
    <location>
        <begin position="1777"/>
        <end position="1828"/>
    </location>
</feature>
<feature type="compositionally biased region" description="Low complexity" evidence="2">
    <location>
        <begin position="314"/>
        <end position="326"/>
    </location>
</feature>
<dbReference type="EMBL" id="GG662821">
    <property type="protein sequence ID" value="EAR89401.2"/>
    <property type="molecule type" value="Genomic_DNA"/>
</dbReference>
<feature type="coiled-coil region" evidence="1">
    <location>
        <begin position="1867"/>
        <end position="1901"/>
    </location>
</feature>
<proteinExistence type="predicted"/>
<accession>I7MHT6</accession>
<name>I7MHT6_TETTS</name>
<evidence type="ECO:0000313" key="4">
    <source>
        <dbReference type="Proteomes" id="UP000009168"/>
    </source>
</evidence>
<organism evidence="3 4">
    <name type="scientific">Tetrahymena thermophila (strain SB210)</name>
    <dbReference type="NCBI Taxonomy" id="312017"/>
    <lineage>
        <taxon>Eukaryota</taxon>
        <taxon>Sar</taxon>
        <taxon>Alveolata</taxon>
        <taxon>Ciliophora</taxon>
        <taxon>Intramacronucleata</taxon>
        <taxon>Oligohymenophorea</taxon>
        <taxon>Hymenostomatida</taxon>
        <taxon>Tetrahymenina</taxon>
        <taxon>Tetrahymenidae</taxon>
        <taxon>Tetrahymena</taxon>
    </lineage>
</organism>
<feature type="compositionally biased region" description="Polar residues" evidence="2">
    <location>
        <begin position="1623"/>
        <end position="1640"/>
    </location>
</feature>
<keyword evidence="1" id="KW-0175">Coiled coil</keyword>
<dbReference type="InParanoid" id="I7MHT6"/>
<dbReference type="KEGG" id="tet:TTHERM_00375180"/>
<dbReference type="RefSeq" id="XP_001009646.2">
    <property type="nucleotide sequence ID" value="XM_001009646.3"/>
</dbReference>
<dbReference type="GeneID" id="7838496"/>
<feature type="region of interest" description="Disordered" evidence="2">
    <location>
        <begin position="1613"/>
        <end position="1640"/>
    </location>
</feature>
<keyword evidence="4" id="KW-1185">Reference proteome</keyword>
<feature type="region of interest" description="Disordered" evidence="2">
    <location>
        <begin position="346"/>
        <end position="369"/>
    </location>
</feature>
<feature type="compositionally biased region" description="Basic and acidic residues" evidence="2">
    <location>
        <begin position="209"/>
        <end position="220"/>
    </location>
</feature>
<evidence type="ECO:0000313" key="3">
    <source>
        <dbReference type="EMBL" id="EAR89401.2"/>
    </source>
</evidence>
<evidence type="ECO:0000256" key="2">
    <source>
        <dbReference type="SAM" id="MobiDB-lite"/>
    </source>
</evidence>
<feature type="region of interest" description="Disordered" evidence="2">
    <location>
        <begin position="209"/>
        <end position="234"/>
    </location>
</feature>
<protein>
    <submittedName>
        <fullName evidence="3">Uncharacterized protein</fullName>
    </submittedName>
</protein>
<dbReference type="Proteomes" id="UP000009168">
    <property type="component" value="Unassembled WGS sequence"/>
</dbReference>
<feature type="compositionally biased region" description="Polar residues" evidence="2">
    <location>
        <begin position="346"/>
        <end position="360"/>
    </location>
</feature>
<feature type="compositionally biased region" description="Low complexity" evidence="2">
    <location>
        <begin position="1777"/>
        <end position="1812"/>
    </location>
</feature>